<dbReference type="CDD" id="cd12797">
    <property type="entry name" value="M23_peptidase"/>
    <property type="match status" value="1"/>
</dbReference>
<feature type="domain" description="M23ase beta-sheet core" evidence="5">
    <location>
        <begin position="334"/>
        <end position="433"/>
    </location>
</feature>
<evidence type="ECO:0000256" key="2">
    <source>
        <dbReference type="SAM" id="Coils"/>
    </source>
</evidence>
<evidence type="ECO:0000256" key="4">
    <source>
        <dbReference type="SAM" id="SignalP"/>
    </source>
</evidence>
<dbReference type="Gene3D" id="6.10.250.3150">
    <property type="match status" value="1"/>
</dbReference>
<dbReference type="OrthoDB" id="9805070at2"/>
<dbReference type="InterPro" id="IPR011055">
    <property type="entry name" value="Dup_hybrid_motif"/>
</dbReference>
<keyword evidence="2" id="KW-0175">Coiled coil</keyword>
<dbReference type="PANTHER" id="PTHR21666">
    <property type="entry name" value="PEPTIDASE-RELATED"/>
    <property type="match status" value="1"/>
</dbReference>
<feature type="chain" id="PRO_5038676654" evidence="4">
    <location>
        <begin position="23"/>
        <end position="438"/>
    </location>
</feature>
<reference evidence="7 8" key="1">
    <citation type="submission" date="2016-10" db="EMBL/GenBank/DDBJ databases">
        <authorList>
            <person name="de Groot N.N."/>
        </authorList>
    </citation>
    <scope>NUCLEOTIDE SEQUENCE [LARGE SCALE GENOMIC DNA]</scope>
    <source>
        <strain evidence="7 8">IBRC-M 10780</strain>
    </source>
</reference>
<evidence type="ECO:0000256" key="1">
    <source>
        <dbReference type="ARBA" id="ARBA00022729"/>
    </source>
</evidence>
<keyword evidence="8" id="KW-1185">Reference proteome</keyword>
<dbReference type="Pfam" id="PF01551">
    <property type="entry name" value="Peptidase_M23"/>
    <property type="match status" value="1"/>
</dbReference>
<evidence type="ECO:0000259" key="5">
    <source>
        <dbReference type="Pfam" id="PF01551"/>
    </source>
</evidence>
<gene>
    <name evidence="7" type="ORF">SAMN05216389_105158</name>
</gene>
<dbReference type="PANTHER" id="PTHR21666:SF270">
    <property type="entry name" value="MUREIN HYDROLASE ACTIVATOR ENVC"/>
    <property type="match status" value="1"/>
</dbReference>
<accession>A0A1I0BU43</accession>
<keyword evidence="1 4" id="KW-0732">Signal</keyword>
<dbReference type="GO" id="GO:0004222">
    <property type="term" value="F:metalloendopeptidase activity"/>
    <property type="evidence" value="ECO:0007669"/>
    <property type="project" value="TreeGrafter"/>
</dbReference>
<dbReference type="RefSeq" id="WP_090868463.1">
    <property type="nucleotide sequence ID" value="NZ_FOHE01000005.1"/>
</dbReference>
<feature type="signal peptide" evidence="4">
    <location>
        <begin position="1"/>
        <end position="22"/>
    </location>
</feature>
<dbReference type="Pfam" id="PF24568">
    <property type="entry name" value="CC_PcsB"/>
    <property type="match status" value="1"/>
</dbReference>
<dbReference type="InterPro" id="IPR016047">
    <property type="entry name" value="M23ase_b-sheet_dom"/>
</dbReference>
<evidence type="ECO:0000256" key="3">
    <source>
        <dbReference type="SAM" id="MobiDB-lite"/>
    </source>
</evidence>
<feature type="region of interest" description="Disordered" evidence="3">
    <location>
        <begin position="29"/>
        <end position="101"/>
    </location>
</feature>
<feature type="compositionally biased region" description="Basic and acidic residues" evidence="3">
    <location>
        <begin position="30"/>
        <end position="67"/>
    </location>
</feature>
<dbReference type="InterPro" id="IPR057309">
    <property type="entry name" value="PcsB_CC"/>
</dbReference>
<dbReference type="Proteomes" id="UP000198618">
    <property type="component" value="Unassembled WGS sequence"/>
</dbReference>
<evidence type="ECO:0000313" key="8">
    <source>
        <dbReference type="Proteomes" id="UP000198618"/>
    </source>
</evidence>
<dbReference type="STRING" id="930131.SAMN05216389_105158"/>
<name>A0A1I0BU43_9BACI</name>
<feature type="coiled-coil region" evidence="2">
    <location>
        <begin position="184"/>
        <end position="302"/>
    </location>
</feature>
<evidence type="ECO:0000313" key="7">
    <source>
        <dbReference type="EMBL" id="SET09902.1"/>
    </source>
</evidence>
<proteinExistence type="predicted"/>
<dbReference type="Gene3D" id="2.70.70.10">
    <property type="entry name" value="Glucose Permease (Domain IIA)"/>
    <property type="match status" value="1"/>
</dbReference>
<organism evidence="7 8">
    <name type="scientific">Oceanobacillus limi</name>
    <dbReference type="NCBI Taxonomy" id="930131"/>
    <lineage>
        <taxon>Bacteria</taxon>
        <taxon>Bacillati</taxon>
        <taxon>Bacillota</taxon>
        <taxon>Bacilli</taxon>
        <taxon>Bacillales</taxon>
        <taxon>Bacillaceae</taxon>
        <taxon>Oceanobacillus</taxon>
    </lineage>
</organism>
<feature type="compositionally biased region" description="Polar residues" evidence="3">
    <location>
        <begin position="68"/>
        <end position="92"/>
    </location>
</feature>
<dbReference type="AlphaFoldDB" id="A0A1I0BU43"/>
<evidence type="ECO:0000259" key="6">
    <source>
        <dbReference type="Pfam" id="PF24568"/>
    </source>
</evidence>
<feature type="domain" description="Peptidoglycan hydrolase PcsB coiled-coil" evidence="6">
    <location>
        <begin position="123"/>
        <end position="197"/>
    </location>
</feature>
<sequence>MKKLLPFLLIAALVLSASNIHGDLVSAESKNLDELKKEKSEIEKKQKDLESEKSDTEKKLEENKEKQNSVQSDINSLDQQLADTQASIQSKQSEIDDTNKEIDDLGNKIEELKEEIEELKEEIKELEEKIEKREALLKDRLRAIQKNGGTMRYIEVLLGSSSFADFISRTAAVNVMMDQDKAIMESLNEDRITVENKKTQVEDNKTEVEAKKVEVEDKKLALENQKEELVALQGQLDQQMAEKESLMAQLEEEHEHLEEIELTLEEEQEILRAEASAKQKAIAMAERELEQLNKNDNEQASSGNPNGIFIHPANGRISSQFGMRYHPIKHVNKLHSGTDFAVGTGTALKAPADGVVSRAAWVGGFGNAIFISHYIDGQSYTTVSAHLSSMSVSPGQEVKQGQVIGRTGNTGNSTGPHLHFEVHIGGYGNPVDPMKYLR</sequence>
<protein>
    <submittedName>
        <fullName evidence="7">Peptidase family M23</fullName>
    </submittedName>
</protein>
<dbReference type="InterPro" id="IPR050570">
    <property type="entry name" value="Cell_wall_metabolism_enzyme"/>
</dbReference>
<dbReference type="SUPFAM" id="SSF51261">
    <property type="entry name" value="Duplicated hybrid motif"/>
    <property type="match status" value="1"/>
</dbReference>
<dbReference type="EMBL" id="FOHE01000005">
    <property type="protein sequence ID" value="SET09902.1"/>
    <property type="molecule type" value="Genomic_DNA"/>
</dbReference>